<proteinExistence type="predicted"/>
<protein>
    <submittedName>
        <fullName evidence="2">DUF805 domain-containing protein</fullName>
    </submittedName>
</protein>
<dbReference type="Proteomes" id="UP000242699">
    <property type="component" value="Unassembled WGS sequence"/>
</dbReference>
<dbReference type="Pfam" id="PF05656">
    <property type="entry name" value="DUF805"/>
    <property type="match status" value="1"/>
</dbReference>
<reference evidence="2 3" key="1">
    <citation type="journal article" date="2014" name="BMC Genomics">
        <title>Comparison of environmental and isolate Sulfobacillus genomes reveals diverse carbon, sulfur, nitrogen, and hydrogen metabolisms.</title>
        <authorList>
            <person name="Justice N.B."/>
            <person name="Norman A."/>
            <person name="Brown C.T."/>
            <person name="Singh A."/>
            <person name="Thomas B.C."/>
            <person name="Banfield J.F."/>
        </authorList>
    </citation>
    <scope>NUCLEOTIDE SEQUENCE [LARGE SCALE GENOMIC DNA]</scope>
    <source>
        <strain evidence="2">AMDSBA1</strain>
    </source>
</reference>
<evidence type="ECO:0000256" key="1">
    <source>
        <dbReference type="SAM" id="Phobius"/>
    </source>
</evidence>
<dbReference type="AlphaFoldDB" id="A0A2T2WTI6"/>
<name>A0A2T2WTI6_9FIRM</name>
<dbReference type="PANTHER" id="PTHR34980:SF2">
    <property type="entry name" value="INNER MEMBRANE PROTEIN YHAH-RELATED"/>
    <property type="match status" value="1"/>
</dbReference>
<feature type="transmembrane region" description="Helical" evidence="1">
    <location>
        <begin position="74"/>
        <end position="93"/>
    </location>
</feature>
<organism evidence="2 3">
    <name type="scientific">Sulfobacillus benefaciens</name>
    <dbReference type="NCBI Taxonomy" id="453960"/>
    <lineage>
        <taxon>Bacteria</taxon>
        <taxon>Bacillati</taxon>
        <taxon>Bacillota</taxon>
        <taxon>Clostridia</taxon>
        <taxon>Eubacteriales</taxon>
        <taxon>Clostridiales Family XVII. Incertae Sedis</taxon>
        <taxon>Sulfobacillus</taxon>
    </lineage>
</organism>
<accession>A0A2T2WTI6</accession>
<gene>
    <name evidence="2" type="ORF">C7B43_16640</name>
</gene>
<keyword evidence="1" id="KW-0472">Membrane</keyword>
<comment type="caution">
    <text evidence="2">The sequence shown here is derived from an EMBL/GenBank/DDBJ whole genome shotgun (WGS) entry which is preliminary data.</text>
</comment>
<sequence length="109" mass="12468">MALYLSGWQHFADFTTRANRAQYWLFTLVNSAFGWILMGLGHGFVVVAYLWLFVLIIPNIAIQVRRLHDINRSGWWILIVLVPIVGSIVLLVFDLLPGVSPNRYDEPAI</sequence>
<dbReference type="PANTHER" id="PTHR34980">
    <property type="entry name" value="INNER MEMBRANE PROTEIN-RELATED-RELATED"/>
    <property type="match status" value="1"/>
</dbReference>
<keyword evidence="1" id="KW-0812">Transmembrane</keyword>
<dbReference type="GO" id="GO:0005886">
    <property type="term" value="C:plasma membrane"/>
    <property type="evidence" value="ECO:0007669"/>
    <property type="project" value="TreeGrafter"/>
</dbReference>
<evidence type="ECO:0000313" key="2">
    <source>
        <dbReference type="EMBL" id="PSR25558.1"/>
    </source>
</evidence>
<dbReference type="InterPro" id="IPR008523">
    <property type="entry name" value="DUF805"/>
</dbReference>
<evidence type="ECO:0000313" key="3">
    <source>
        <dbReference type="Proteomes" id="UP000242699"/>
    </source>
</evidence>
<dbReference type="EMBL" id="PXYT01000053">
    <property type="protein sequence ID" value="PSR25558.1"/>
    <property type="molecule type" value="Genomic_DNA"/>
</dbReference>
<keyword evidence="1" id="KW-1133">Transmembrane helix</keyword>